<protein>
    <submittedName>
        <fullName evidence="1">Uncharacterized protein</fullName>
    </submittedName>
</protein>
<dbReference type="AlphaFoldDB" id="A0AAV4MV47"/>
<gene>
    <name evidence="1" type="ORF">CEXT_525741</name>
</gene>
<sequence>MSKECNSPAGPREVSVYFIEAAAFAGVEIPHVTWKLLKYRLTSSHIKRGDKRITPGNSIWRRTEKDSGMFGRGELNCRKLEGLKFRATPPATPH</sequence>
<evidence type="ECO:0000313" key="1">
    <source>
        <dbReference type="EMBL" id="GIX76337.1"/>
    </source>
</evidence>
<dbReference type="Proteomes" id="UP001054945">
    <property type="component" value="Unassembled WGS sequence"/>
</dbReference>
<name>A0AAV4MV47_CAEEX</name>
<reference evidence="1 2" key="1">
    <citation type="submission" date="2021-06" db="EMBL/GenBank/DDBJ databases">
        <title>Caerostris extrusa draft genome.</title>
        <authorList>
            <person name="Kono N."/>
            <person name="Arakawa K."/>
        </authorList>
    </citation>
    <scope>NUCLEOTIDE SEQUENCE [LARGE SCALE GENOMIC DNA]</scope>
</reference>
<organism evidence="1 2">
    <name type="scientific">Caerostris extrusa</name>
    <name type="common">Bark spider</name>
    <name type="synonym">Caerostris bankana</name>
    <dbReference type="NCBI Taxonomy" id="172846"/>
    <lineage>
        <taxon>Eukaryota</taxon>
        <taxon>Metazoa</taxon>
        <taxon>Ecdysozoa</taxon>
        <taxon>Arthropoda</taxon>
        <taxon>Chelicerata</taxon>
        <taxon>Arachnida</taxon>
        <taxon>Araneae</taxon>
        <taxon>Araneomorphae</taxon>
        <taxon>Entelegynae</taxon>
        <taxon>Araneoidea</taxon>
        <taxon>Araneidae</taxon>
        <taxon>Caerostris</taxon>
    </lineage>
</organism>
<keyword evidence="2" id="KW-1185">Reference proteome</keyword>
<accession>A0AAV4MV47</accession>
<dbReference type="EMBL" id="BPLR01002659">
    <property type="protein sequence ID" value="GIX76337.1"/>
    <property type="molecule type" value="Genomic_DNA"/>
</dbReference>
<comment type="caution">
    <text evidence="1">The sequence shown here is derived from an EMBL/GenBank/DDBJ whole genome shotgun (WGS) entry which is preliminary data.</text>
</comment>
<evidence type="ECO:0000313" key="2">
    <source>
        <dbReference type="Proteomes" id="UP001054945"/>
    </source>
</evidence>
<proteinExistence type="predicted"/>